<feature type="transmembrane region" description="Helical" evidence="6">
    <location>
        <begin position="275"/>
        <end position="300"/>
    </location>
</feature>
<feature type="transmembrane region" description="Helical" evidence="6">
    <location>
        <begin position="49"/>
        <end position="72"/>
    </location>
</feature>
<keyword evidence="7" id="KW-0808">Transferase</keyword>
<dbReference type="SUPFAM" id="SSF103473">
    <property type="entry name" value="MFS general substrate transporter"/>
    <property type="match status" value="1"/>
</dbReference>
<evidence type="ECO:0000256" key="2">
    <source>
        <dbReference type="ARBA" id="ARBA00022475"/>
    </source>
</evidence>
<feature type="transmembrane region" description="Helical" evidence="6">
    <location>
        <begin position="179"/>
        <end position="198"/>
    </location>
</feature>
<comment type="subcellular location">
    <subcellularLocation>
        <location evidence="1">Cell membrane</location>
        <topology evidence="1">Multi-pass membrane protein</topology>
    </subcellularLocation>
</comment>
<sequence>MSVVRDLRVLLQLRDFRSLLAVRLLSQAADGVYQVALATYVVFSPERQASPAAIASAMAVLLLPYSLLGPFAGVLLDRWRRRQVLLYGNLLRTVLAVGTAGLIAARASDWLFYASALSVMAVNRFVLAGLSASLPRVVAGTEQLVVANSLSPTAGTLATTAGGGLAFAVRLAGAQSNTVVVFLAATLYLCAAGVSLRMGPGLLGPDPSQLQPRVGAALLSTTRGLVDGLRHLLERRTAAAALTVMTVLRFCYGALTVTVLMLCRYAWADSESGGLALLGIAVGVSGAGFFAAAVITPSAVARYTPLAWMACCAGLSAVLTSALGLSFAYVPLLIAAFVLGLSTQAAKISTDTVVQSSVDDAFRGRVFAVYDMLFNVAYVGAAAVAALMLPPDGRSGVLVIAVALLYAATAVSLIRCVRR</sequence>
<dbReference type="InterPro" id="IPR011701">
    <property type="entry name" value="MFS"/>
</dbReference>
<dbReference type="InterPro" id="IPR036259">
    <property type="entry name" value="MFS_trans_sf"/>
</dbReference>
<dbReference type="Proteomes" id="UP000829494">
    <property type="component" value="Chromosome"/>
</dbReference>
<dbReference type="EMBL" id="CP094298">
    <property type="protein sequence ID" value="UNZ04371.1"/>
    <property type="molecule type" value="Genomic_DNA"/>
</dbReference>
<dbReference type="Pfam" id="PF07690">
    <property type="entry name" value="MFS_1"/>
    <property type="match status" value="1"/>
</dbReference>
<feature type="transmembrane region" description="Helical" evidence="6">
    <location>
        <begin position="396"/>
        <end position="417"/>
    </location>
</feature>
<evidence type="ECO:0000256" key="5">
    <source>
        <dbReference type="ARBA" id="ARBA00023136"/>
    </source>
</evidence>
<organism evidence="7 8">
    <name type="scientific">Streptomyces rimosus subsp. rimosus</name>
    <dbReference type="NCBI Taxonomy" id="132474"/>
    <lineage>
        <taxon>Bacteria</taxon>
        <taxon>Bacillati</taxon>
        <taxon>Actinomycetota</taxon>
        <taxon>Actinomycetes</taxon>
        <taxon>Kitasatosporales</taxon>
        <taxon>Streptomycetaceae</taxon>
        <taxon>Streptomyces</taxon>
    </lineage>
</organism>
<keyword evidence="5 6" id="KW-0472">Membrane</keyword>
<evidence type="ECO:0000256" key="3">
    <source>
        <dbReference type="ARBA" id="ARBA00022692"/>
    </source>
</evidence>
<dbReference type="RefSeq" id="WP_003978883.1">
    <property type="nucleotide sequence ID" value="NZ_CP043497.1"/>
</dbReference>
<feature type="transmembrane region" description="Helical" evidence="6">
    <location>
        <begin position="372"/>
        <end position="390"/>
    </location>
</feature>
<evidence type="ECO:0000313" key="7">
    <source>
        <dbReference type="EMBL" id="UNZ04371.1"/>
    </source>
</evidence>
<keyword evidence="2" id="KW-1003">Cell membrane</keyword>
<protein>
    <submittedName>
        <fullName evidence="7">2-acyl-glycerophospho-ethanolamine acyltransferase</fullName>
    </submittedName>
</protein>
<dbReference type="CDD" id="cd06173">
    <property type="entry name" value="MFS_MefA_like"/>
    <property type="match status" value="1"/>
</dbReference>
<feature type="transmembrane region" description="Helical" evidence="6">
    <location>
        <begin position="238"/>
        <end position="263"/>
    </location>
</feature>
<evidence type="ECO:0000256" key="1">
    <source>
        <dbReference type="ARBA" id="ARBA00004651"/>
    </source>
</evidence>
<keyword evidence="3 6" id="KW-0812">Transmembrane</keyword>
<feature type="transmembrane region" description="Helical" evidence="6">
    <location>
        <begin position="84"/>
        <end position="104"/>
    </location>
</feature>
<evidence type="ECO:0000256" key="6">
    <source>
        <dbReference type="SAM" id="Phobius"/>
    </source>
</evidence>
<dbReference type="Gene3D" id="1.20.1250.20">
    <property type="entry name" value="MFS general substrate transporter like domains"/>
    <property type="match status" value="1"/>
</dbReference>
<gene>
    <name evidence="7" type="ORF">SRIMR7_19620</name>
</gene>
<proteinExistence type="predicted"/>
<keyword evidence="8" id="KW-1185">Reference proteome</keyword>
<reference evidence="7 8" key="1">
    <citation type="submission" date="2022-03" db="EMBL/GenBank/DDBJ databases">
        <title>Complete genome of Streptomyces rimosus ssp. rimosus R7 (=ATCC 10970).</title>
        <authorList>
            <person name="Beganovic S."/>
            <person name="Ruckert C."/>
            <person name="Busche T."/>
            <person name="Kalinowski J."/>
            <person name="Wittmann C."/>
        </authorList>
    </citation>
    <scope>NUCLEOTIDE SEQUENCE [LARGE SCALE GENOMIC DNA]</scope>
    <source>
        <strain evidence="7 8">R7</strain>
    </source>
</reference>
<dbReference type="GO" id="GO:0016746">
    <property type="term" value="F:acyltransferase activity"/>
    <property type="evidence" value="ECO:0007669"/>
    <property type="project" value="UniProtKB-KW"/>
</dbReference>
<dbReference type="PANTHER" id="PTHR23513:SF17">
    <property type="entry name" value="MEMBRANE PROTEIN"/>
    <property type="match status" value="1"/>
</dbReference>
<evidence type="ECO:0000256" key="4">
    <source>
        <dbReference type="ARBA" id="ARBA00022989"/>
    </source>
</evidence>
<dbReference type="GeneID" id="66856533"/>
<evidence type="ECO:0000313" key="8">
    <source>
        <dbReference type="Proteomes" id="UP000829494"/>
    </source>
</evidence>
<dbReference type="PANTHER" id="PTHR23513">
    <property type="entry name" value="INTEGRAL MEMBRANE EFFLUX PROTEIN-RELATED"/>
    <property type="match status" value="1"/>
</dbReference>
<feature type="transmembrane region" description="Helical" evidence="6">
    <location>
        <begin position="306"/>
        <end position="339"/>
    </location>
</feature>
<keyword evidence="7" id="KW-0012">Acyltransferase</keyword>
<accession>A0ABY3Z221</accession>
<feature type="transmembrane region" description="Helical" evidence="6">
    <location>
        <begin position="20"/>
        <end position="43"/>
    </location>
</feature>
<name>A0ABY3Z221_STRRM</name>
<keyword evidence="4 6" id="KW-1133">Transmembrane helix</keyword>